<evidence type="ECO:0000256" key="1">
    <source>
        <dbReference type="SAM" id="Phobius"/>
    </source>
</evidence>
<name>A0A2P8CWX3_9ACTN</name>
<keyword evidence="1" id="KW-0472">Membrane</keyword>
<comment type="caution">
    <text evidence="2">The sequence shown here is derived from an EMBL/GenBank/DDBJ whole genome shotgun (WGS) entry which is preliminary data.</text>
</comment>
<keyword evidence="3" id="KW-1185">Reference proteome</keyword>
<proteinExistence type="predicted"/>
<protein>
    <submittedName>
        <fullName evidence="2">Uncharacterized protein</fullName>
    </submittedName>
</protein>
<evidence type="ECO:0000313" key="3">
    <source>
        <dbReference type="Proteomes" id="UP000240542"/>
    </source>
</evidence>
<accession>A0A2P8CWX3</accession>
<keyword evidence="1" id="KW-1133">Transmembrane helix</keyword>
<sequence length="218" mass="24245">MVKVRKRRKAAQRVKNGNGRPLKEFRWWQPLSRALFYLPLTDDDGVRVVYAVDVPYWQRILTEDGKGKVHLYLDGRHHAESGPPAAFPVPGGTIEVACTAFGLKRCHYVTEDGAEQRLVPDARSAEGRRARFDRTRPWLSRVIGVLSLIMLIIPIALVVPQIVEAVTAVPPIAERFGTFTAPVDLPLWLNIALGLCGSTASVERATRLRFNALLDGAD</sequence>
<keyword evidence="1" id="KW-0812">Transmembrane</keyword>
<dbReference type="RefSeq" id="WP_106586207.1">
    <property type="nucleotide sequence ID" value="NZ_PYGA01000026.1"/>
</dbReference>
<reference evidence="2 3" key="1">
    <citation type="submission" date="2018-03" db="EMBL/GenBank/DDBJ databases">
        <title>Genomic Encyclopedia of Archaeal and Bacterial Type Strains, Phase II (KMG-II): from individual species to whole genera.</title>
        <authorList>
            <person name="Goeker M."/>
        </authorList>
    </citation>
    <scope>NUCLEOTIDE SEQUENCE [LARGE SCALE GENOMIC DNA]</scope>
    <source>
        <strain evidence="2 3">DSM 45312</strain>
    </source>
</reference>
<dbReference type="EMBL" id="PYGA01000026">
    <property type="protein sequence ID" value="PSK89436.1"/>
    <property type="molecule type" value="Genomic_DNA"/>
</dbReference>
<dbReference type="Proteomes" id="UP000240542">
    <property type="component" value="Unassembled WGS sequence"/>
</dbReference>
<feature type="transmembrane region" description="Helical" evidence="1">
    <location>
        <begin position="138"/>
        <end position="163"/>
    </location>
</feature>
<evidence type="ECO:0000313" key="2">
    <source>
        <dbReference type="EMBL" id="PSK89436.1"/>
    </source>
</evidence>
<organism evidence="2 3">
    <name type="scientific">Murinocardiopsis flavida</name>
    <dbReference type="NCBI Taxonomy" id="645275"/>
    <lineage>
        <taxon>Bacteria</taxon>
        <taxon>Bacillati</taxon>
        <taxon>Actinomycetota</taxon>
        <taxon>Actinomycetes</taxon>
        <taxon>Streptosporangiales</taxon>
        <taxon>Nocardiopsidaceae</taxon>
        <taxon>Murinocardiopsis</taxon>
    </lineage>
</organism>
<gene>
    <name evidence="2" type="ORF">CLV63_12672</name>
</gene>
<dbReference type="AlphaFoldDB" id="A0A2P8CWX3"/>
<dbReference type="OrthoDB" id="2716688at2"/>
<feature type="transmembrane region" description="Helical" evidence="1">
    <location>
        <begin position="183"/>
        <end position="202"/>
    </location>
</feature>